<keyword evidence="9 14" id="KW-0067">ATP-binding</keyword>
<dbReference type="GO" id="GO:0071897">
    <property type="term" value="P:DNA biosynthetic process"/>
    <property type="evidence" value="ECO:0007669"/>
    <property type="project" value="InterPro"/>
</dbReference>
<keyword evidence="10 14" id="KW-0460">Magnesium</keyword>
<dbReference type="PANTHER" id="PTHR45674">
    <property type="entry name" value="DNA LIGASE 1/3 FAMILY MEMBER"/>
    <property type="match status" value="1"/>
</dbReference>
<evidence type="ECO:0000313" key="17">
    <source>
        <dbReference type="EMBL" id="QLJ52427.1"/>
    </source>
</evidence>
<feature type="binding site" evidence="14">
    <location>
        <position position="416"/>
    </location>
    <ligand>
        <name>ATP</name>
        <dbReference type="ChEBI" id="CHEBI:30616"/>
    </ligand>
</feature>
<dbReference type="GO" id="GO:0046872">
    <property type="term" value="F:metal ion binding"/>
    <property type="evidence" value="ECO:0007669"/>
    <property type="project" value="UniProtKB-KW"/>
</dbReference>
<dbReference type="CDD" id="cd07901">
    <property type="entry name" value="Adenylation_DNA_ligase_Arch_LigB"/>
    <property type="match status" value="1"/>
</dbReference>
<name>A0A7D5XPE5_FERL1</name>
<dbReference type="InterPro" id="IPR012309">
    <property type="entry name" value="DNA_ligase_ATP-dep_C"/>
</dbReference>
<accession>A0A7D5XPE5</accession>
<dbReference type="Gene3D" id="1.10.3260.10">
    <property type="entry name" value="DNA ligase, ATP-dependent, N-terminal domain"/>
    <property type="match status" value="1"/>
</dbReference>
<dbReference type="KEGG" id="flt:Sv326_0252"/>
<evidence type="ECO:0000259" key="16">
    <source>
        <dbReference type="PROSITE" id="PS50160"/>
    </source>
</evidence>
<evidence type="ECO:0000256" key="3">
    <source>
        <dbReference type="ARBA" id="ARBA00022598"/>
    </source>
</evidence>
<evidence type="ECO:0000256" key="11">
    <source>
        <dbReference type="ARBA" id="ARBA00023172"/>
    </source>
</evidence>
<dbReference type="HAMAP" id="MF_00407">
    <property type="entry name" value="DNA_ligase"/>
    <property type="match status" value="1"/>
</dbReference>
<comment type="cofactor">
    <cofactor evidence="14">
        <name>Mg(2+)</name>
        <dbReference type="ChEBI" id="CHEBI:18420"/>
    </cofactor>
</comment>
<keyword evidence="3 14" id="KW-0436">Ligase</keyword>
<sequence>MEFRVLAEAYEKLEATRGRLEMMAILSELFKEAKSDEIDKIIYLSQGVIAPPFEGIEVGLGEKFVEEAISLATGYQVKKVEEVYRRTGDLGKTAEELLLSKKQMSLFSHPLSVQKVFDNFMKMAKTSGAGSQDAKIKRLAELLNNATPKEASYIARFPVGKLRLGIGDPTILDALSAYKAGDKSLREELERAYNLCSDLGLVARTLFSDGIEGIRKFRIKVFNPIRPALAERLPSAEEIIEKIGKCAVERKYDGLRMQIHKQNEKVEIFSRRLERMTHMFPEIVAGVRKQVRAKDAILEGEALAYNETSGEYYPFQLTMQRKRKYGVKEKAEEYPLKLFAFDILYADGEDFTKRPYHERRKTLERLIAYGDVLKLSEMMVADDPKELEAFFEESIEKGMEGIVAKDLNAEYVAGARKFAWIKLKRSYKGELADTVDLVIIGYFLGKGMRAKFKFGGLLCAVYDEKEDVFRSVAKIGSGFSEEQMKQFEEMLGRIKVDHKLARVDSEIKPDFWVDLTYVVTVAADEITRSPTHTAGKGKGESGYALRFPRMVDLRGDKSPEEATTVAEIIEMYKMQKRTQLEET</sequence>
<dbReference type="PANTHER" id="PTHR45674:SF4">
    <property type="entry name" value="DNA LIGASE 1"/>
    <property type="match status" value="1"/>
</dbReference>
<keyword evidence="13 14" id="KW-0131">Cell cycle</keyword>
<dbReference type="InterPro" id="IPR012310">
    <property type="entry name" value="DNA_ligase_ATP-dep_cent"/>
</dbReference>
<feature type="binding site" evidence="14">
    <location>
        <position position="341"/>
    </location>
    <ligand>
        <name>ATP</name>
        <dbReference type="ChEBI" id="CHEBI:30616"/>
    </ligand>
</feature>
<protein>
    <recommendedName>
        <fullName evidence="2 14">DNA ligase</fullName>
        <ecNumber evidence="14">6.5.1.1</ecNumber>
    </recommendedName>
    <alternativeName>
        <fullName evidence="14">Polydeoxyribonucleotide synthase [ATP]</fullName>
    </alternativeName>
</protein>
<feature type="binding site" evidence="14">
    <location>
        <position position="271"/>
    </location>
    <ligand>
        <name>ATP</name>
        <dbReference type="ChEBI" id="CHEBI:30616"/>
    </ligand>
</feature>
<proteinExistence type="inferred from homology"/>
<evidence type="ECO:0000256" key="14">
    <source>
        <dbReference type="HAMAP-Rule" id="MF_00407"/>
    </source>
</evidence>
<dbReference type="GO" id="GO:0006281">
    <property type="term" value="P:DNA repair"/>
    <property type="evidence" value="ECO:0007669"/>
    <property type="project" value="UniProtKB-UniRule"/>
</dbReference>
<dbReference type="FunFam" id="3.30.470.30:FF:000012">
    <property type="entry name" value="Probable DNA ligase"/>
    <property type="match status" value="1"/>
</dbReference>
<dbReference type="GO" id="GO:0006273">
    <property type="term" value="P:lagging strand elongation"/>
    <property type="evidence" value="ECO:0007669"/>
    <property type="project" value="TreeGrafter"/>
</dbReference>
<evidence type="ECO:0000313" key="18">
    <source>
        <dbReference type="Proteomes" id="UP000510821"/>
    </source>
</evidence>
<dbReference type="AlphaFoldDB" id="A0A7D5XPE5"/>
<comment type="catalytic activity">
    <reaction evidence="14">
        <text>ATP + (deoxyribonucleotide)n-3'-hydroxyl + 5'-phospho-(deoxyribonucleotide)m = (deoxyribonucleotide)n+m + AMP + diphosphate.</text>
        <dbReference type="EC" id="6.5.1.1"/>
    </reaction>
</comment>
<dbReference type="FunFam" id="1.10.3260.10:FF:000007">
    <property type="entry name" value="DNA ligase"/>
    <property type="match status" value="1"/>
</dbReference>
<dbReference type="GO" id="GO:0005524">
    <property type="term" value="F:ATP binding"/>
    <property type="evidence" value="ECO:0007669"/>
    <property type="project" value="UniProtKB-UniRule"/>
</dbReference>
<evidence type="ECO:0000256" key="5">
    <source>
        <dbReference type="ARBA" id="ARBA00022705"/>
    </source>
</evidence>
<evidence type="ECO:0000256" key="2">
    <source>
        <dbReference type="ARBA" id="ARBA00013308"/>
    </source>
</evidence>
<feature type="binding site" evidence="14">
    <location>
        <position position="301"/>
    </location>
    <ligand>
        <name>ATP</name>
        <dbReference type="ChEBI" id="CHEBI:30616"/>
    </ligand>
</feature>
<evidence type="ECO:0000256" key="7">
    <source>
        <dbReference type="ARBA" id="ARBA00022741"/>
    </source>
</evidence>
<gene>
    <name evidence="14" type="primary">lig</name>
    <name evidence="17" type="ORF">Sv326_0252</name>
</gene>
<dbReference type="GO" id="GO:0003677">
    <property type="term" value="F:DNA binding"/>
    <property type="evidence" value="ECO:0007669"/>
    <property type="project" value="InterPro"/>
</dbReference>
<evidence type="ECO:0000256" key="12">
    <source>
        <dbReference type="ARBA" id="ARBA00023204"/>
    </source>
</evidence>
<dbReference type="SUPFAM" id="SSF50249">
    <property type="entry name" value="Nucleic acid-binding proteins"/>
    <property type="match status" value="1"/>
</dbReference>
<dbReference type="Proteomes" id="UP000510821">
    <property type="component" value="Chromosome"/>
</dbReference>
<reference evidence="18" key="1">
    <citation type="submission" date="2020-07" db="EMBL/GenBank/DDBJ databases">
        <title>Metabolic diversity and evolutionary history of the archaeal phylum ###Micrarchaeota### uncovered from a freshwater lake metagenome.</title>
        <authorList>
            <person name="Kadnikov V.V."/>
            <person name="Savvichev A.S."/>
            <person name="Mardanov A.V."/>
            <person name="Beletsky A.V."/>
            <person name="Chupakov A.V."/>
            <person name="Kokryatskaya N.M."/>
            <person name="Pimenov N.V."/>
            <person name="Ravin N.V."/>
        </authorList>
    </citation>
    <scope>NUCLEOTIDE SEQUENCE [LARGE SCALE GENOMIC DNA]</scope>
</reference>
<dbReference type="Pfam" id="PF04675">
    <property type="entry name" value="DNA_ligase_A_N"/>
    <property type="match status" value="1"/>
</dbReference>
<evidence type="ECO:0000256" key="10">
    <source>
        <dbReference type="ARBA" id="ARBA00022842"/>
    </source>
</evidence>
<dbReference type="InterPro" id="IPR000977">
    <property type="entry name" value="DNA_ligase_ATP-dep"/>
</dbReference>
<evidence type="ECO:0000256" key="8">
    <source>
        <dbReference type="ARBA" id="ARBA00022763"/>
    </source>
</evidence>
<dbReference type="Pfam" id="PF04679">
    <property type="entry name" value="DNA_ligase_A_C"/>
    <property type="match status" value="1"/>
</dbReference>
<comment type="similarity">
    <text evidence="1 14 15">Belongs to the ATP-dependent DNA ligase family.</text>
</comment>
<keyword evidence="6 14" id="KW-0479">Metal-binding</keyword>
<feature type="domain" description="ATP-dependent DNA ligase family profile" evidence="16">
    <location>
        <begin position="329"/>
        <end position="463"/>
    </location>
</feature>
<keyword evidence="8 14" id="KW-0227">DNA damage</keyword>
<keyword evidence="4 14" id="KW-0132">Cell division</keyword>
<dbReference type="InterPro" id="IPR012308">
    <property type="entry name" value="DNA_ligase_ATP-dep_N"/>
</dbReference>
<dbReference type="EMBL" id="CP058998">
    <property type="protein sequence ID" value="QLJ52427.1"/>
    <property type="molecule type" value="Genomic_DNA"/>
</dbReference>
<evidence type="ECO:0000256" key="9">
    <source>
        <dbReference type="ARBA" id="ARBA00022840"/>
    </source>
</evidence>
<dbReference type="GO" id="GO:0006310">
    <property type="term" value="P:DNA recombination"/>
    <property type="evidence" value="ECO:0007669"/>
    <property type="project" value="UniProtKB-UniRule"/>
</dbReference>
<dbReference type="CDD" id="cd07969">
    <property type="entry name" value="OBF_DNA_ligase_I"/>
    <property type="match status" value="1"/>
</dbReference>
<dbReference type="PROSITE" id="PS50160">
    <property type="entry name" value="DNA_LIGASE_A3"/>
    <property type="match status" value="1"/>
</dbReference>
<dbReference type="InterPro" id="IPR022865">
    <property type="entry name" value="DNA_ligae_ATP-dep_bac/arc"/>
</dbReference>
<dbReference type="SUPFAM" id="SSF117018">
    <property type="entry name" value="ATP-dependent DNA ligase DNA-binding domain"/>
    <property type="match status" value="1"/>
</dbReference>
<keyword evidence="7 14" id="KW-0547">Nucleotide-binding</keyword>
<evidence type="ECO:0000256" key="13">
    <source>
        <dbReference type="ARBA" id="ARBA00023306"/>
    </source>
</evidence>
<dbReference type="Gene3D" id="2.40.50.140">
    <property type="entry name" value="Nucleic acid-binding proteins"/>
    <property type="match status" value="1"/>
</dbReference>
<dbReference type="InterPro" id="IPR012340">
    <property type="entry name" value="NA-bd_OB-fold"/>
</dbReference>
<evidence type="ECO:0000256" key="6">
    <source>
        <dbReference type="ARBA" id="ARBA00022723"/>
    </source>
</evidence>
<dbReference type="InterPro" id="IPR050191">
    <property type="entry name" value="ATP-dep_DNA_ligase"/>
</dbReference>
<comment type="function">
    <text evidence="14">DNA ligase that seals nicks in double-stranded DNA during DNA replication, DNA recombination and DNA repair.</text>
</comment>
<dbReference type="InterPro" id="IPR036599">
    <property type="entry name" value="DNA_ligase_N_sf"/>
</dbReference>
<dbReference type="Gene3D" id="3.30.470.30">
    <property type="entry name" value="DNA ligase/mRNA capping enzyme"/>
    <property type="match status" value="1"/>
</dbReference>
<dbReference type="NCBIfam" id="TIGR00574">
    <property type="entry name" value="dnl1"/>
    <property type="match status" value="1"/>
</dbReference>
<keyword evidence="5 14" id="KW-0235">DNA replication</keyword>
<keyword evidence="11 14" id="KW-0233">DNA recombination</keyword>
<feature type="active site" description="N6-AMP-lysine intermediate" evidence="14">
    <location>
        <position position="251"/>
    </location>
</feature>
<feature type="binding site" evidence="14">
    <location>
        <position position="249"/>
    </location>
    <ligand>
        <name>ATP</name>
        <dbReference type="ChEBI" id="CHEBI:30616"/>
    </ligand>
</feature>
<feature type="binding site" evidence="14">
    <location>
        <position position="422"/>
    </location>
    <ligand>
        <name>ATP</name>
        <dbReference type="ChEBI" id="CHEBI:30616"/>
    </ligand>
</feature>
<feature type="binding site" evidence="14">
    <location>
        <position position="256"/>
    </location>
    <ligand>
        <name>ATP</name>
        <dbReference type="ChEBI" id="CHEBI:30616"/>
    </ligand>
</feature>
<organism evidence="17 18">
    <name type="scientific">Fermentimicrarchaeum limneticum</name>
    <dbReference type="NCBI Taxonomy" id="2795018"/>
    <lineage>
        <taxon>Archaea</taxon>
        <taxon>Candidatus Micrarchaeota</taxon>
        <taxon>Candidatus Fermentimicrarchaeales</taxon>
        <taxon>Candidatus Fermentimicrarchaeaceae</taxon>
        <taxon>Candidatus Fermentimicrarchaeum</taxon>
    </lineage>
</organism>
<dbReference type="Pfam" id="PF01068">
    <property type="entry name" value="DNA_ligase_A_M"/>
    <property type="match status" value="1"/>
</dbReference>
<evidence type="ECO:0000256" key="15">
    <source>
        <dbReference type="RuleBase" id="RU004196"/>
    </source>
</evidence>
<dbReference type="SUPFAM" id="SSF56091">
    <property type="entry name" value="DNA ligase/mRNA capping enzyme, catalytic domain"/>
    <property type="match status" value="1"/>
</dbReference>
<dbReference type="GO" id="GO:0051301">
    <property type="term" value="P:cell division"/>
    <property type="evidence" value="ECO:0007669"/>
    <property type="project" value="UniProtKB-KW"/>
</dbReference>
<dbReference type="EC" id="6.5.1.1" evidence="14"/>
<evidence type="ECO:0000256" key="1">
    <source>
        <dbReference type="ARBA" id="ARBA00007572"/>
    </source>
</evidence>
<keyword evidence="12 14" id="KW-0234">DNA repair</keyword>
<evidence type="ECO:0000256" key="4">
    <source>
        <dbReference type="ARBA" id="ARBA00022618"/>
    </source>
</evidence>
<dbReference type="GO" id="GO:0003910">
    <property type="term" value="F:DNA ligase (ATP) activity"/>
    <property type="evidence" value="ECO:0007669"/>
    <property type="project" value="UniProtKB-UniRule"/>
</dbReference>